<evidence type="ECO:0000313" key="1">
    <source>
        <dbReference type="EMBL" id="SJZ62718.1"/>
    </source>
</evidence>
<protein>
    <submittedName>
        <fullName evidence="1">Uncharacterized protein</fullName>
    </submittedName>
</protein>
<sequence>MTKQNYDLKNYKSKKPAKISKEDSVQKKYKLLEKAEAALLKKDFKTCQKYCDDNNAISFTVNTPEADALAISQWAGDIACYLGYYTAPSEEEKDMWR</sequence>
<keyword evidence="2" id="KW-1185">Reference proteome</keyword>
<dbReference type="EMBL" id="FUXC01000003">
    <property type="protein sequence ID" value="SJZ62718.1"/>
    <property type="molecule type" value="Genomic_DNA"/>
</dbReference>
<dbReference type="GeneID" id="303367042"/>
<accession>A0A1T4M7E6</accession>
<gene>
    <name evidence="1" type="ORF">SAMN02745152_00782</name>
</gene>
<reference evidence="1 2" key="1">
    <citation type="submission" date="2017-02" db="EMBL/GenBank/DDBJ databases">
        <authorList>
            <person name="Peterson S.W."/>
        </authorList>
    </citation>
    <scope>NUCLEOTIDE SEQUENCE [LARGE SCALE GENOMIC DNA]</scope>
    <source>
        <strain evidence="1 2">ATCC BAA-909</strain>
    </source>
</reference>
<name>A0A1T4M7E6_9SPIR</name>
<organism evidence="1 2">
    <name type="scientific">Treponema berlinense</name>
    <dbReference type="NCBI Taxonomy" id="225004"/>
    <lineage>
        <taxon>Bacteria</taxon>
        <taxon>Pseudomonadati</taxon>
        <taxon>Spirochaetota</taxon>
        <taxon>Spirochaetia</taxon>
        <taxon>Spirochaetales</taxon>
        <taxon>Treponemataceae</taxon>
        <taxon>Treponema</taxon>
    </lineage>
</organism>
<dbReference type="AlphaFoldDB" id="A0A1T4M7E6"/>
<dbReference type="Proteomes" id="UP000190395">
    <property type="component" value="Unassembled WGS sequence"/>
</dbReference>
<evidence type="ECO:0000313" key="2">
    <source>
        <dbReference type="Proteomes" id="UP000190395"/>
    </source>
</evidence>
<dbReference type="RefSeq" id="WP_078930534.1">
    <property type="nucleotide sequence ID" value="NZ_CAMCOW010000090.1"/>
</dbReference>
<proteinExistence type="predicted"/>